<keyword evidence="5" id="KW-0560">Oxidoreductase</keyword>
<feature type="binding site" evidence="5">
    <location>
        <position position="96"/>
    </location>
    <ligand>
        <name>[4Fe-4S] cluster</name>
        <dbReference type="ChEBI" id="CHEBI:49883"/>
    </ligand>
</feature>
<feature type="binding site" evidence="5">
    <location>
        <position position="124"/>
    </location>
    <ligand>
        <name>dimethylallyl diphosphate</name>
        <dbReference type="ChEBI" id="CHEBI:57623"/>
    </ligand>
</feature>
<dbReference type="EC" id="1.17.7.4" evidence="5"/>
<gene>
    <name evidence="5" type="primary">ispH</name>
    <name evidence="6" type="ORF">SAMN05660860_01762</name>
</gene>
<comment type="pathway">
    <text evidence="5">Isoprenoid biosynthesis; isopentenyl diphosphate biosynthesis via DXP pathway; isopentenyl diphosphate from 1-deoxy-D-xylulose 5-phosphate: step 6/6.</text>
</comment>
<keyword evidence="1 5" id="KW-0004">4Fe-4S</keyword>
<organism evidence="6 7">
    <name type="scientific">Geoalkalibacter ferrihydriticus</name>
    <dbReference type="NCBI Taxonomy" id="392333"/>
    <lineage>
        <taxon>Bacteria</taxon>
        <taxon>Pseudomonadati</taxon>
        <taxon>Thermodesulfobacteriota</taxon>
        <taxon>Desulfuromonadia</taxon>
        <taxon>Desulfuromonadales</taxon>
        <taxon>Geoalkalibacteraceae</taxon>
        <taxon>Geoalkalibacter</taxon>
    </lineage>
</organism>
<feature type="binding site" evidence="5">
    <location>
        <position position="124"/>
    </location>
    <ligand>
        <name>(2E)-4-hydroxy-3-methylbut-2-enyl diphosphate</name>
        <dbReference type="ChEBI" id="CHEBI:128753"/>
    </ligand>
</feature>
<feature type="binding site" evidence="5">
    <location>
        <position position="219"/>
    </location>
    <ligand>
        <name>(2E)-4-hydroxy-3-methylbut-2-enyl diphosphate</name>
        <dbReference type="ChEBI" id="CHEBI:128753"/>
    </ligand>
</feature>
<feature type="binding site" evidence="5">
    <location>
        <position position="263"/>
    </location>
    <ligand>
        <name>dimethylallyl diphosphate</name>
        <dbReference type="ChEBI" id="CHEBI:57623"/>
    </ligand>
</feature>
<dbReference type="GO" id="GO:0046872">
    <property type="term" value="F:metal ion binding"/>
    <property type="evidence" value="ECO:0007669"/>
    <property type="project" value="UniProtKB-KW"/>
</dbReference>
<proteinExistence type="inferred from homology"/>
<feature type="binding site" evidence="5">
    <location>
        <position position="124"/>
    </location>
    <ligand>
        <name>isopentenyl diphosphate</name>
        <dbReference type="ChEBI" id="CHEBI:128769"/>
    </ligand>
</feature>
<reference evidence="6 7" key="1">
    <citation type="submission" date="2016-10" db="EMBL/GenBank/DDBJ databases">
        <authorList>
            <person name="de Groot N.N."/>
        </authorList>
    </citation>
    <scope>NUCLEOTIDE SEQUENCE [LARGE SCALE GENOMIC DNA]</scope>
    <source>
        <strain evidence="6 7">DSM 17813</strain>
    </source>
</reference>
<keyword evidence="5" id="KW-0414">Isoprene biosynthesis</keyword>
<dbReference type="Gene3D" id="3.40.1010.20">
    <property type="entry name" value="4-hydroxy-3-methylbut-2-enyl diphosphate reductase, catalytic domain"/>
    <property type="match status" value="2"/>
</dbReference>
<dbReference type="GO" id="GO:0051745">
    <property type="term" value="F:4-hydroxy-3-methylbut-2-enyl diphosphate reductase activity"/>
    <property type="evidence" value="ECO:0007669"/>
    <property type="project" value="UniProtKB-UniRule"/>
</dbReference>
<dbReference type="UniPathway" id="UPA00056">
    <property type="reaction ID" value="UER00097"/>
</dbReference>
<dbReference type="PANTHER" id="PTHR30426:SF0">
    <property type="entry name" value="4-HYDROXY-3-METHYLBUT-2-ENYL DIPHOSPHATE REDUCTASE"/>
    <property type="match status" value="1"/>
</dbReference>
<feature type="binding site" evidence="5">
    <location>
        <position position="221"/>
    </location>
    <ligand>
        <name>(2E)-4-hydroxy-3-methylbut-2-enyl diphosphate</name>
        <dbReference type="ChEBI" id="CHEBI:128753"/>
    </ligand>
</feature>
<evidence type="ECO:0000256" key="5">
    <source>
        <dbReference type="HAMAP-Rule" id="MF_00191"/>
    </source>
</evidence>
<feature type="binding site" evidence="5">
    <location>
        <position position="14"/>
    </location>
    <ligand>
        <name>[4Fe-4S] cluster</name>
        <dbReference type="ChEBI" id="CHEBI:49883"/>
    </ligand>
</feature>
<sequence>MPINILLARSAGFCFGVKRATRMAFEAAESHDGICSLGPIIHSPQLVKKLEEKGVVVVDRVNEIPEGAVIIRSHGVTSGELKEINDRHLEVVDATCPFVKSAQDHAALLSREGYAVVLVGEREHPEVQGILSYAESGDVFVVGAAAEAEAISRRKRLGLIAQTTQSFETFRQVAAICLDKCQELRIFNTICDATSVRQDEAQEIAHRSDLVLVIGGFNSANTSRLAQICADIQPRTQHIETAEQLRKEWFEGVETVGITAGASTPRWLIDEVILGVQKISN</sequence>
<dbReference type="STRING" id="392333.SAMN05660860_01762"/>
<dbReference type="CDD" id="cd13944">
    <property type="entry name" value="lytB_ispH"/>
    <property type="match status" value="1"/>
</dbReference>
<evidence type="ECO:0000313" key="7">
    <source>
        <dbReference type="Proteomes" id="UP000182146"/>
    </source>
</evidence>
<dbReference type="PANTHER" id="PTHR30426">
    <property type="entry name" value="4-HYDROXY-3-METHYLBUT-2-ENYL DIPHOSPHATE REDUCTASE"/>
    <property type="match status" value="1"/>
</dbReference>
<feature type="binding site" evidence="5">
    <location>
        <position position="74"/>
    </location>
    <ligand>
        <name>dimethylallyl diphosphate</name>
        <dbReference type="ChEBI" id="CHEBI:57623"/>
    </ligand>
</feature>
<comment type="similarity">
    <text evidence="5">Belongs to the IspH family.</text>
</comment>
<comment type="pathway">
    <text evidence="5">Isoprenoid biosynthesis; dimethylallyl diphosphate biosynthesis; dimethylallyl diphosphate from (2E)-4-hydroxy-3-methylbutenyl diphosphate: step 1/1.</text>
</comment>
<feature type="binding site" evidence="5">
    <location>
        <position position="42"/>
    </location>
    <ligand>
        <name>dimethylallyl diphosphate</name>
        <dbReference type="ChEBI" id="CHEBI:57623"/>
    </ligand>
</feature>
<dbReference type="Proteomes" id="UP000182146">
    <property type="component" value="Unassembled WGS sequence"/>
</dbReference>
<keyword evidence="4 5" id="KW-0411">Iron-sulfur</keyword>
<evidence type="ECO:0000256" key="2">
    <source>
        <dbReference type="ARBA" id="ARBA00022723"/>
    </source>
</evidence>
<evidence type="ECO:0000256" key="4">
    <source>
        <dbReference type="ARBA" id="ARBA00023014"/>
    </source>
</evidence>
<dbReference type="AlphaFoldDB" id="A0A1G9PYU4"/>
<comment type="function">
    <text evidence="5">Catalyzes the conversion of 1-hydroxy-2-methyl-2-(E)-butenyl 4-diphosphate (HMBPP) into a mixture of isopentenyl diphosphate (IPP) and dimethylallyl diphosphate (DMAPP). Acts in the terminal step of the DOXP/MEP pathway for isoprenoid precursor biosynthesis.</text>
</comment>
<feature type="binding site" evidence="5">
    <location>
        <position position="74"/>
    </location>
    <ligand>
        <name>(2E)-4-hydroxy-3-methylbut-2-enyl diphosphate</name>
        <dbReference type="ChEBI" id="CHEBI:128753"/>
    </ligand>
</feature>
<keyword evidence="3 5" id="KW-0408">Iron</keyword>
<dbReference type="HAMAP" id="MF_00191">
    <property type="entry name" value="IspH"/>
    <property type="match status" value="1"/>
</dbReference>
<dbReference type="EMBL" id="FNGU01000003">
    <property type="protein sequence ID" value="SDM03958.1"/>
    <property type="molecule type" value="Genomic_DNA"/>
</dbReference>
<keyword evidence="2 5" id="KW-0479">Metal-binding</keyword>
<dbReference type="Pfam" id="PF02401">
    <property type="entry name" value="LYTB"/>
    <property type="match status" value="1"/>
</dbReference>
<dbReference type="GO" id="GO:0050992">
    <property type="term" value="P:dimethylallyl diphosphate biosynthetic process"/>
    <property type="evidence" value="ECO:0007669"/>
    <property type="project" value="UniProtKB-UniRule"/>
</dbReference>
<protein>
    <recommendedName>
        <fullName evidence="5">4-hydroxy-3-methylbut-2-enyl diphosphate reductase</fullName>
        <shortName evidence="5">HMBPP reductase</shortName>
        <ecNumber evidence="5">1.17.7.4</ecNumber>
    </recommendedName>
</protein>
<comment type="catalytic activity">
    <reaction evidence="5">
        <text>isopentenyl diphosphate + 2 oxidized [2Fe-2S]-[ferredoxin] + H2O = (2E)-4-hydroxy-3-methylbut-2-enyl diphosphate + 2 reduced [2Fe-2S]-[ferredoxin] + 2 H(+)</text>
        <dbReference type="Rhea" id="RHEA:24488"/>
        <dbReference type="Rhea" id="RHEA-COMP:10000"/>
        <dbReference type="Rhea" id="RHEA-COMP:10001"/>
        <dbReference type="ChEBI" id="CHEBI:15377"/>
        <dbReference type="ChEBI" id="CHEBI:15378"/>
        <dbReference type="ChEBI" id="CHEBI:33737"/>
        <dbReference type="ChEBI" id="CHEBI:33738"/>
        <dbReference type="ChEBI" id="CHEBI:128753"/>
        <dbReference type="ChEBI" id="CHEBI:128769"/>
        <dbReference type="EC" id="1.17.7.4"/>
    </reaction>
</comment>
<dbReference type="UniPathway" id="UPA00059">
    <property type="reaction ID" value="UER00105"/>
</dbReference>
<feature type="binding site" evidence="5">
    <location>
        <position position="163"/>
    </location>
    <ligand>
        <name>(2E)-4-hydroxy-3-methylbut-2-enyl diphosphate</name>
        <dbReference type="ChEBI" id="CHEBI:128753"/>
    </ligand>
</feature>
<dbReference type="GO" id="GO:0019288">
    <property type="term" value="P:isopentenyl diphosphate biosynthetic process, methylerythritol 4-phosphate pathway"/>
    <property type="evidence" value="ECO:0007669"/>
    <property type="project" value="UniProtKB-UniRule"/>
</dbReference>
<dbReference type="InterPro" id="IPR003451">
    <property type="entry name" value="LytB/IspH"/>
</dbReference>
<feature type="binding site" evidence="5">
    <location>
        <position position="42"/>
    </location>
    <ligand>
        <name>(2E)-4-hydroxy-3-methylbut-2-enyl diphosphate</name>
        <dbReference type="ChEBI" id="CHEBI:128753"/>
    </ligand>
</feature>
<feature type="binding site" evidence="5">
    <location>
        <position position="191"/>
    </location>
    <ligand>
        <name>[4Fe-4S] cluster</name>
        <dbReference type="ChEBI" id="CHEBI:49883"/>
    </ligand>
</feature>
<feature type="binding site" evidence="5">
    <location>
        <position position="221"/>
    </location>
    <ligand>
        <name>isopentenyl diphosphate</name>
        <dbReference type="ChEBI" id="CHEBI:128769"/>
    </ligand>
</feature>
<feature type="binding site" evidence="5">
    <location>
        <position position="263"/>
    </location>
    <ligand>
        <name>(2E)-4-hydroxy-3-methylbut-2-enyl diphosphate</name>
        <dbReference type="ChEBI" id="CHEBI:128753"/>
    </ligand>
</feature>
<comment type="caution">
    <text evidence="5">Lacks conserved residue(s) required for the propagation of feature annotation.</text>
</comment>
<evidence type="ECO:0000256" key="1">
    <source>
        <dbReference type="ARBA" id="ARBA00022485"/>
    </source>
</evidence>
<dbReference type="GO" id="GO:0051539">
    <property type="term" value="F:4 iron, 4 sulfur cluster binding"/>
    <property type="evidence" value="ECO:0007669"/>
    <property type="project" value="UniProtKB-UniRule"/>
</dbReference>
<feature type="binding site" evidence="5">
    <location>
        <position position="42"/>
    </location>
    <ligand>
        <name>isopentenyl diphosphate</name>
        <dbReference type="ChEBI" id="CHEBI:128769"/>
    </ligand>
</feature>
<comment type="catalytic activity">
    <reaction evidence="5">
        <text>dimethylallyl diphosphate + 2 oxidized [2Fe-2S]-[ferredoxin] + H2O = (2E)-4-hydroxy-3-methylbut-2-enyl diphosphate + 2 reduced [2Fe-2S]-[ferredoxin] + 2 H(+)</text>
        <dbReference type="Rhea" id="RHEA:24825"/>
        <dbReference type="Rhea" id="RHEA-COMP:10000"/>
        <dbReference type="Rhea" id="RHEA-COMP:10001"/>
        <dbReference type="ChEBI" id="CHEBI:15377"/>
        <dbReference type="ChEBI" id="CHEBI:15378"/>
        <dbReference type="ChEBI" id="CHEBI:33737"/>
        <dbReference type="ChEBI" id="CHEBI:33738"/>
        <dbReference type="ChEBI" id="CHEBI:57623"/>
        <dbReference type="ChEBI" id="CHEBI:128753"/>
        <dbReference type="EC" id="1.17.7.4"/>
    </reaction>
</comment>
<feature type="binding site" evidence="5">
    <location>
        <position position="221"/>
    </location>
    <ligand>
        <name>dimethylallyl diphosphate</name>
        <dbReference type="ChEBI" id="CHEBI:57623"/>
    </ligand>
</feature>
<evidence type="ECO:0000256" key="3">
    <source>
        <dbReference type="ARBA" id="ARBA00023004"/>
    </source>
</evidence>
<name>A0A1G9PYU4_9BACT</name>
<feature type="binding site" evidence="5">
    <location>
        <position position="74"/>
    </location>
    <ligand>
        <name>isopentenyl diphosphate</name>
        <dbReference type="ChEBI" id="CHEBI:128769"/>
    </ligand>
</feature>
<dbReference type="GO" id="GO:0016114">
    <property type="term" value="P:terpenoid biosynthetic process"/>
    <property type="evidence" value="ECO:0007669"/>
    <property type="project" value="UniProtKB-UniRule"/>
</dbReference>
<feature type="binding site" evidence="5">
    <location>
        <position position="263"/>
    </location>
    <ligand>
        <name>isopentenyl diphosphate</name>
        <dbReference type="ChEBI" id="CHEBI:128769"/>
    </ligand>
</feature>
<accession>A0A1G9PYU4</accession>
<comment type="cofactor">
    <cofactor evidence="5">
        <name>[4Fe-4S] cluster</name>
        <dbReference type="ChEBI" id="CHEBI:49883"/>
    </cofactor>
    <text evidence="5">Binds 1 [4Fe-4S] cluster per subunit.</text>
</comment>
<feature type="active site" description="Proton donor" evidence="5">
    <location>
        <position position="126"/>
    </location>
</feature>
<feature type="binding site" evidence="5">
    <location>
        <position position="219"/>
    </location>
    <ligand>
        <name>isopentenyl diphosphate</name>
        <dbReference type="ChEBI" id="CHEBI:128769"/>
    </ligand>
</feature>
<evidence type="ECO:0000313" key="6">
    <source>
        <dbReference type="EMBL" id="SDM03958.1"/>
    </source>
</evidence>
<dbReference type="Gene3D" id="3.40.50.11270">
    <property type="match status" value="1"/>
</dbReference>
<dbReference type="NCBIfam" id="TIGR00216">
    <property type="entry name" value="ispH_lytB"/>
    <property type="match status" value="1"/>
</dbReference>
<feature type="binding site" evidence="5">
    <location>
        <position position="219"/>
    </location>
    <ligand>
        <name>dimethylallyl diphosphate</name>
        <dbReference type="ChEBI" id="CHEBI:57623"/>
    </ligand>
</feature>